<name>A0ACC0V315_9HYPO</name>
<reference evidence="1" key="1">
    <citation type="submission" date="2022-10" db="EMBL/GenBank/DDBJ databases">
        <title>Complete Genome of Trichothecium roseum strain YXFP-22015, a Plant Pathogen Isolated from Citrus.</title>
        <authorList>
            <person name="Wang Y."/>
            <person name="Zhu L."/>
        </authorList>
    </citation>
    <scope>NUCLEOTIDE SEQUENCE</scope>
    <source>
        <strain evidence="1">YXFP-22015</strain>
    </source>
</reference>
<evidence type="ECO:0000313" key="1">
    <source>
        <dbReference type="EMBL" id="KAI9900677.1"/>
    </source>
</evidence>
<dbReference type="Proteomes" id="UP001163324">
    <property type="component" value="Chromosome 4"/>
</dbReference>
<sequence length="486" mass="52177">MATEAAQPLRNVAPSLQPPPLSSLSSGDGGGGRAPAVIPSIHTSHPAIQDPIGSQSSALQSETVDECLAFLTGEELRGGTNAHGLPRLDRERHARFLHKQMGRLPGQFMAADASRPWIFYWSLGGLALLGEDVTSYRETLAGTVRSVQNPTGGFGGGPGQTSHLATTYATMLALTLVGGDEAYEVVDRRSMWKWLCSLKQRDGGFTMAIGGEEDVRGAYCAAVIISLLNLPLDLLPDSPARRGGHNTLFDGLGEWIGKCQTYEGGVSAKLGTEAHGAYAFCALGCLSILDSPHKSIPRHVNVPRLISWLSSRQYAPEGGFSGRTNKLVDGCYSHWVGGCWPLIEASLSGPQDAAAAGRQQGHQQGQQQAESQNLFSRDALIRYILCCCQDTSKRGGMRDKPSKNSDAYHTNYVLAGLSSAQHKWTLVSARSESAAQDGDVWVVSPYAGVEQIFDEVDRVSPIHPVYAIPQSKVDGVRHYFATKTGF</sequence>
<comment type="caution">
    <text evidence="1">The sequence shown here is derived from an EMBL/GenBank/DDBJ whole genome shotgun (WGS) entry which is preliminary data.</text>
</comment>
<organism evidence="1 2">
    <name type="scientific">Trichothecium roseum</name>
    <dbReference type="NCBI Taxonomy" id="47278"/>
    <lineage>
        <taxon>Eukaryota</taxon>
        <taxon>Fungi</taxon>
        <taxon>Dikarya</taxon>
        <taxon>Ascomycota</taxon>
        <taxon>Pezizomycotina</taxon>
        <taxon>Sordariomycetes</taxon>
        <taxon>Hypocreomycetidae</taxon>
        <taxon>Hypocreales</taxon>
        <taxon>Hypocreales incertae sedis</taxon>
        <taxon>Trichothecium</taxon>
    </lineage>
</organism>
<proteinExistence type="predicted"/>
<protein>
    <submittedName>
        <fullName evidence="1">Uncharacterized protein</fullName>
    </submittedName>
</protein>
<evidence type="ECO:0000313" key="2">
    <source>
        <dbReference type="Proteomes" id="UP001163324"/>
    </source>
</evidence>
<accession>A0ACC0V315</accession>
<gene>
    <name evidence="1" type="ORF">N3K66_004939</name>
</gene>
<dbReference type="EMBL" id="CM047943">
    <property type="protein sequence ID" value="KAI9900677.1"/>
    <property type="molecule type" value="Genomic_DNA"/>
</dbReference>
<keyword evidence="2" id="KW-1185">Reference proteome</keyword>